<name>A0ABS9DBU5_9ALTE</name>
<dbReference type="InterPro" id="IPR039255">
    <property type="entry name" value="YceD_bac"/>
</dbReference>
<evidence type="ECO:0000256" key="2">
    <source>
        <dbReference type="ARBA" id="ARBA00010740"/>
    </source>
</evidence>
<dbReference type="RefSeq" id="WP_235314501.1">
    <property type="nucleotide sequence ID" value="NZ_JAKGAS010000019.1"/>
</dbReference>
<proteinExistence type="inferred from homology"/>
<comment type="function">
    <text evidence="1">Plays a role in synthesis, processing and/or stability of 23S rRNA.</text>
</comment>
<reference evidence="6 7" key="1">
    <citation type="submission" date="2022-01" db="EMBL/GenBank/DDBJ databases">
        <title>Paraglaciecola sp. G1-23.</title>
        <authorList>
            <person name="Jin M.S."/>
            <person name="Han D.M."/>
            <person name="Kim H.M."/>
            <person name="Jeon C.O."/>
        </authorList>
    </citation>
    <scope>NUCLEOTIDE SEQUENCE [LARGE SCALE GENOMIC DNA]</scope>
    <source>
        <strain evidence="6 7">G1-23</strain>
    </source>
</reference>
<dbReference type="Pfam" id="PF02620">
    <property type="entry name" value="YceD"/>
    <property type="match status" value="1"/>
</dbReference>
<evidence type="ECO:0000256" key="4">
    <source>
        <dbReference type="ARBA" id="ARBA00022517"/>
    </source>
</evidence>
<gene>
    <name evidence="6" type="primary">yceD</name>
    <name evidence="6" type="ORF">L0668_19980</name>
</gene>
<accession>A0ABS9DBU5</accession>
<dbReference type="NCBIfam" id="NF008395">
    <property type="entry name" value="PRK11193.1"/>
    <property type="match status" value="1"/>
</dbReference>
<protein>
    <recommendedName>
        <fullName evidence="3">Large ribosomal RNA subunit accumulation protein YceD</fullName>
    </recommendedName>
    <alternativeName>
        <fullName evidence="5">23S rRNA accumulation protein YceD</fullName>
    </alternativeName>
</protein>
<dbReference type="EMBL" id="JAKGAS010000019">
    <property type="protein sequence ID" value="MCF2950399.1"/>
    <property type="molecule type" value="Genomic_DNA"/>
</dbReference>
<dbReference type="PANTHER" id="PTHR38099">
    <property type="entry name" value="LARGE RIBOSOMAL RNA SUBUNIT ACCUMULATION PROTEIN YCED"/>
    <property type="match status" value="1"/>
</dbReference>
<comment type="caution">
    <text evidence="6">The sequence shown here is derived from an EMBL/GenBank/DDBJ whole genome shotgun (WGS) entry which is preliminary data.</text>
</comment>
<evidence type="ECO:0000256" key="1">
    <source>
        <dbReference type="ARBA" id="ARBA00002868"/>
    </source>
</evidence>
<evidence type="ECO:0000256" key="5">
    <source>
        <dbReference type="ARBA" id="ARBA00031841"/>
    </source>
</evidence>
<dbReference type="Proteomes" id="UP001521137">
    <property type="component" value="Unassembled WGS sequence"/>
</dbReference>
<keyword evidence="4" id="KW-0690">Ribosome biogenesis</keyword>
<dbReference type="InterPro" id="IPR003772">
    <property type="entry name" value="YceD"/>
</dbReference>
<evidence type="ECO:0000313" key="6">
    <source>
        <dbReference type="EMBL" id="MCF2950399.1"/>
    </source>
</evidence>
<keyword evidence="7" id="KW-1185">Reference proteome</keyword>
<evidence type="ECO:0000256" key="3">
    <source>
        <dbReference type="ARBA" id="ARBA00015716"/>
    </source>
</evidence>
<dbReference type="PANTHER" id="PTHR38099:SF1">
    <property type="entry name" value="LARGE RIBOSOMAL RNA SUBUNIT ACCUMULATION PROTEIN YCED"/>
    <property type="match status" value="1"/>
</dbReference>
<evidence type="ECO:0000313" key="7">
    <source>
        <dbReference type="Proteomes" id="UP001521137"/>
    </source>
</evidence>
<comment type="similarity">
    <text evidence="2">Belongs to the DUF177 domain family.</text>
</comment>
<organism evidence="6 7">
    <name type="scientific">Paraglaciecola algarum</name>
    <dbReference type="NCBI Taxonomy" id="3050085"/>
    <lineage>
        <taxon>Bacteria</taxon>
        <taxon>Pseudomonadati</taxon>
        <taxon>Pseudomonadota</taxon>
        <taxon>Gammaproteobacteria</taxon>
        <taxon>Alteromonadales</taxon>
        <taxon>Alteromonadaceae</taxon>
        <taxon>Paraglaciecola</taxon>
    </lineage>
</organism>
<sequence>MQKVKLPKQVDPVKSANKRSDYRGVLATVDMPRLLESVVDIAEEVDVEVKFSKDEQGLTYFQGHMACLTSLLCERCNEAFEHQIDVSFCFSPMQSSEKEDDNKVELPDIYEPVEVDDHGEVNLLQIFEDELILSLPIVALHAEEDCNQKRDNMSFGKIEPVNERPNPFAVLKELKRD</sequence>